<organism evidence="1 2">
    <name type="scientific">Panicum virgatum</name>
    <name type="common">Blackwell switchgrass</name>
    <dbReference type="NCBI Taxonomy" id="38727"/>
    <lineage>
        <taxon>Eukaryota</taxon>
        <taxon>Viridiplantae</taxon>
        <taxon>Streptophyta</taxon>
        <taxon>Embryophyta</taxon>
        <taxon>Tracheophyta</taxon>
        <taxon>Spermatophyta</taxon>
        <taxon>Magnoliopsida</taxon>
        <taxon>Liliopsida</taxon>
        <taxon>Poales</taxon>
        <taxon>Poaceae</taxon>
        <taxon>PACMAD clade</taxon>
        <taxon>Panicoideae</taxon>
        <taxon>Panicodae</taxon>
        <taxon>Paniceae</taxon>
        <taxon>Panicinae</taxon>
        <taxon>Panicum</taxon>
        <taxon>Panicum sect. Hiantes</taxon>
    </lineage>
</organism>
<reference evidence="1" key="1">
    <citation type="submission" date="2020-05" db="EMBL/GenBank/DDBJ databases">
        <title>WGS assembly of Panicum virgatum.</title>
        <authorList>
            <person name="Lovell J.T."/>
            <person name="Jenkins J."/>
            <person name="Shu S."/>
            <person name="Juenger T.E."/>
            <person name="Schmutz J."/>
        </authorList>
    </citation>
    <scope>NUCLEOTIDE SEQUENCE</scope>
    <source>
        <strain evidence="1">AP13</strain>
    </source>
</reference>
<dbReference type="AlphaFoldDB" id="A0A8T0V4F6"/>
<proteinExistence type="predicted"/>
<evidence type="ECO:0000313" key="2">
    <source>
        <dbReference type="Proteomes" id="UP000823388"/>
    </source>
</evidence>
<comment type="caution">
    <text evidence="1">The sequence shown here is derived from an EMBL/GenBank/DDBJ whole genome shotgun (WGS) entry which is preliminary data.</text>
</comment>
<name>A0A8T0V4F6_PANVG</name>
<gene>
    <name evidence="1" type="ORF">PVAP13_2NG009900</name>
</gene>
<evidence type="ECO:0000313" key="1">
    <source>
        <dbReference type="EMBL" id="KAG2631302.1"/>
    </source>
</evidence>
<keyword evidence="2" id="KW-1185">Reference proteome</keyword>
<protein>
    <submittedName>
        <fullName evidence="1">Uncharacterized protein</fullName>
    </submittedName>
</protein>
<sequence length="62" mass="7571">MRAWDGERLQALTCMDACELRKRLLIHLLTYRENQYVCNIPEVLQDYLRRYISLTMEEHELI</sequence>
<dbReference type="EMBL" id="CM029040">
    <property type="protein sequence ID" value="KAG2631302.1"/>
    <property type="molecule type" value="Genomic_DNA"/>
</dbReference>
<accession>A0A8T0V4F6</accession>
<dbReference type="Proteomes" id="UP000823388">
    <property type="component" value="Chromosome 2N"/>
</dbReference>